<dbReference type="InterPro" id="IPR007815">
    <property type="entry name" value="Emycin_Estase"/>
</dbReference>
<dbReference type="AlphaFoldDB" id="A0A0A2MB24"/>
<dbReference type="Gene3D" id="3.30.1870.10">
    <property type="entry name" value="EreA-like, domain 2"/>
    <property type="match status" value="1"/>
</dbReference>
<evidence type="ECO:0000313" key="2">
    <source>
        <dbReference type="EMBL" id="KGO85485.1"/>
    </source>
</evidence>
<dbReference type="STRING" id="1121895.GCA_000378485_03494"/>
<dbReference type="Pfam" id="PF05139">
    <property type="entry name" value="Erythro_esteras"/>
    <property type="match status" value="1"/>
</dbReference>
<dbReference type="OrthoDB" id="9810066at2"/>
<evidence type="ECO:0000313" key="3">
    <source>
        <dbReference type="Proteomes" id="UP000030152"/>
    </source>
</evidence>
<dbReference type="PANTHER" id="PTHR31299">
    <property type="entry name" value="ESTERASE, PUTATIVE (AFU_ORTHOLOGUE AFUA_1G05850)-RELATED"/>
    <property type="match status" value="1"/>
</dbReference>
<gene>
    <name evidence="2" type="ORF">Q765_15770</name>
</gene>
<dbReference type="eggNOG" id="COG2312">
    <property type="taxonomic scope" value="Bacteria"/>
</dbReference>
<accession>A0A0A2MB24</accession>
<dbReference type="GO" id="GO:0046677">
    <property type="term" value="P:response to antibiotic"/>
    <property type="evidence" value="ECO:0007669"/>
    <property type="project" value="InterPro"/>
</dbReference>
<protein>
    <recommendedName>
        <fullName evidence="4">Erythromycin esterase</fullName>
    </recommendedName>
</protein>
<dbReference type="SUPFAM" id="SSF159501">
    <property type="entry name" value="EreA/ChaN-like"/>
    <property type="match status" value="1"/>
</dbReference>
<comment type="caution">
    <text evidence="2">The sequence shown here is derived from an EMBL/GenBank/DDBJ whole genome shotgun (WGS) entry which is preliminary data.</text>
</comment>
<dbReference type="InterPro" id="IPR052036">
    <property type="entry name" value="Hydrolase/PRTase-associated"/>
</dbReference>
<dbReference type="Gene3D" id="1.20.1440.30">
    <property type="entry name" value="Biosynthetic Protein domain"/>
    <property type="match status" value="1"/>
</dbReference>
<feature type="chain" id="PRO_5001991163" description="Erythromycin esterase" evidence="1">
    <location>
        <begin position="18"/>
        <end position="441"/>
    </location>
</feature>
<dbReference type="CDD" id="cd14728">
    <property type="entry name" value="Ere-like"/>
    <property type="match status" value="1"/>
</dbReference>
<feature type="signal peptide" evidence="1">
    <location>
        <begin position="1"/>
        <end position="17"/>
    </location>
</feature>
<sequence length="441" mass="50032">MKYIYVLALLFLNLTHAQDTAVTDWINKNAIVIEDANQDTPLTNFKAKGSDIFKDVKLFGFGEATHFTKEFFDLKVKYFKYLAENEGVTIFMIEDIHSNMYEINNFIKGGQGNAAQLAGSMGFLLWRNQEVQGLLQWMRTFNEGKPADRQLKFYSIDCQSAANTNVNLKRFINKYSIKTREGISAVLDSCSTLSVFSKSKDEVKLKGYTKQLQTLQNDIETNFKPENQEQANDLNDALYTLTILNQFTGFVLTTTQPYRDKCMADNVQWILQHNGPAAKGFIWAHNSHVSKENTNYKRLGMHLKNTFGNAYYSVGFSYAQGKLWGVKVNDKKEVVGVVYNVKNAEKKTPEAVLSQAQASVFFVDFKQAAQNIVMYGFLNAKLKCMDTGGNGFYPKQSGAKAKLIDMYDGLIFIREVSLPHYIPGKVKETMQNPVEEITITR</sequence>
<evidence type="ECO:0008006" key="4">
    <source>
        <dbReference type="Google" id="ProtNLM"/>
    </source>
</evidence>
<dbReference type="PANTHER" id="PTHR31299:SF0">
    <property type="entry name" value="ESTERASE, PUTATIVE (AFU_ORTHOLOGUE AFUA_1G05850)-RELATED"/>
    <property type="match status" value="1"/>
</dbReference>
<dbReference type="EMBL" id="JRLX01000020">
    <property type="protein sequence ID" value="KGO85485.1"/>
    <property type="molecule type" value="Genomic_DNA"/>
</dbReference>
<proteinExistence type="predicted"/>
<dbReference type="Gene3D" id="3.40.1660.10">
    <property type="entry name" value="EreA-like (biosynthetic domain)"/>
    <property type="match status" value="1"/>
</dbReference>
<organism evidence="2 3">
    <name type="scientific">Flavobacterium rivuli WB 3.3-2 = DSM 21788</name>
    <dbReference type="NCBI Taxonomy" id="1121895"/>
    <lineage>
        <taxon>Bacteria</taxon>
        <taxon>Pseudomonadati</taxon>
        <taxon>Bacteroidota</taxon>
        <taxon>Flavobacteriia</taxon>
        <taxon>Flavobacteriales</taxon>
        <taxon>Flavobacteriaceae</taxon>
        <taxon>Flavobacterium</taxon>
    </lineage>
</organism>
<reference evidence="2 3" key="1">
    <citation type="submission" date="2013-09" db="EMBL/GenBank/DDBJ databases">
        <authorList>
            <person name="Zeng Z."/>
            <person name="Chen C."/>
        </authorList>
    </citation>
    <scope>NUCLEOTIDE SEQUENCE [LARGE SCALE GENOMIC DNA]</scope>
    <source>
        <strain evidence="2 3">WB 3.3-2</strain>
    </source>
</reference>
<keyword evidence="1" id="KW-0732">Signal</keyword>
<evidence type="ECO:0000256" key="1">
    <source>
        <dbReference type="SAM" id="SignalP"/>
    </source>
</evidence>
<dbReference type="RefSeq" id="WP_020214670.1">
    <property type="nucleotide sequence ID" value="NZ_JRLX01000020.1"/>
</dbReference>
<name>A0A0A2MB24_9FLAO</name>
<keyword evidence="3" id="KW-1185">Reference proteome</keyword>
<dbReference type="Proteomes" id="UP000030152">
    <property type="component" value="Unassembled WGS sequence"/>
</dbReference>